<comment type="caution">
    <text evidence="5">The sequence shown here is derived from an EMBL/GenBank/DDBJ whole genome shotgun (WGS) entry which is preliminary data.</text>
</comment>
<dbReference type="AlphaFoldDB" id="A0A9P4PA97"/>
<sequence length="337" mass="37257">MLVSSFRFTLRPLSSLPSVRSLAGGRRAMSQYTLTSYIVTPAELDSALKKNVFSKLSTAPRIIPLCASWFLPNDGRTGIDTFKEARIPHARFFDLDEVKDQHSSYPHMLPSTNDFANAMGRLGIRKDDSVVVYDSKELGIFSAPRVAWTLQIFGHPNVHILNNFRTWVKDGFPTESGEPANHERVDYPVPELDKSKVTAFEEVKEIVKDTGKEGAEEVQVLDARPAGRWAGTDPEPREGISSGHMPGSTNVATNYLLHAEDKTFLPPAELRQVFESLGVDPAKPIISSCGTGVTAAIVDTALTEAGYPQANRRIYDGSWTEWAQRVKPTEGLIRKSN</sequence>
<dbReference type="InterPro" id="IPR036873">
    <property type="entry name" value="Rhodanese-like_dom_sf"/>
</dbReference>
<organism evidence="5 6">
    <name type="scientific">Karstenula rhodostoma CBS 690.94</name>
    <dbReference type="NCBI Taxonomy" id="1392251"/>
    <lineage>
        <taxon>Eukaryota</taxon>
        <taxon>Fungi</taxon>
        <taxon>Dikarya</taxon>
        <taxon>Ascomycota</taxon>
        <taxon>Pezizomycotina</taxon>
        <taxon>Dothideomycetes</taxon>
        <taxon>Pleosporomycetidae</taxon>
        <taxon>Pleosporales</taxon>
        <taxon>Massarineae</taxon>
        <taxon>Didymosphaeriaceae</taxon>
        <taxon>Karstenula</taxon>
    </lineage>
</organism>
<dbReference type="PANTHER" id="PTHR11364:SF27">
    <property type="entry name" value="SULFURTRANSFERASE"/>
    <property type="match status" value="1"/>
</dbReference>
<dbReference type="CDD" id="cd01448">
    <property type="entry name" value="TST_Repeat_1"/>
    <property type="match status" value="1"/>
</dbReference>
<accession>A0A9P4PA97</accession>
<dbReference type="GO" id="GO:0004792">
    <property type="term" value="F:thiosulfate-cyanide sulfurtransferase activity"/>
    <property type="evidence" value="ECO:0007669"/>
    <property type="project" value="TreeGrafter"/>
</dbReference>
<dbReference type="InterPro" id="IPR001763">
    <property type="entry name" value="Rhodanese-like_dom"/>
</dbReference>
<protein>
    <submittedName>
        <fullName evidence="5">Thiosulfate sulfurtransferas-like protein</fullName>
    </submittedName>
</protein>
<evidence type="ECO:0000313" key="5">
    <source>
        <dbReference type="EMBL" id="KAF2440222.1"/>
    </source>
</evidence>
<reference evidence="5" key="1">
    <citation type="journal article" date="2020" name="Stud. Mycol.">
        <title>101 Dothideomycetes genomes: a test case for predicting lifestyles and emergence of pathogens.</title>
        <authorList>
            <person name="Haridas S."/>
            <person name="Albert R."/>
            <person name="Binder M."/>
            <person name="Bloem J."/>
            <person name="Labutti K."/>
            <person name="Salamov A."/>
            <person name="Andreopoulos B."/>
            <person name="Baker S."/>
            <person name="Barry K."/>
            <person name="Bills G."/>
            <person name="Bluhm B."/>
            <person name="Cannon C."/>
            <person name="Castanera R."/>
            <person name="Culley D."/>
            <person name="Daum C."/>
            <person name="Ezra D."/>
            <person name="Gonzalez J."/>
            <person name="Henrissat B."/>
            <person name="Kuo A."/>
            <person name="Liang C."/>
            <person name="Lipzen A."/>
            <person name="Lutzoni F."/>
            <person name="Magnuson J."/>
            <person name="Mondo S."/>
            <person name="Nolan M."/>
            <person name="Ohm R."/>
            <person name="Pangilinan J."/>
            <person name="Park H.-J."/>
            <person name="Ramirez L."/>
            <person name="Alfaro M."/>
            <person name="Sun H."/>
            <person name="Tritt A."/>
            <person name="Yoshinaga Y."/>
            <person name="Zwiers L.-H."/>
            <person name="Turgeon B."/>
            <person name="Goodwin S."/>
            <person name="Spatafora J."/>
            <person name="Crous P."/>
            <person name="Grigoriev I."/>
        </authorList>
    </citation>
    <scope>NUCLEOTIDE SEQUENCE</scope>
    <source>
        <strain evidence="5">CBS 690.94</strain>
    </source>
</reference>
<keyword evidence="2" id="KW-0677">Repeat</keyword>
<dbReference type="Pfam" id="PF00581">
    <property type="entry name" value="Rhodanese"/>
    <property type="match status" value="1"/>
</dbReference>
<dbReference type="FunFam" id="3.40.250.10:FF:000033">
    <property type="entry name" value="Thiosulfate sulfurtransferase TUM1"/>
    <property type="match status" value="1"/>
</dbReference>
<dbReference type="Gene3D" id="3.40.250.10">
    <property type="entry name" value="Rhodanese-like domain"/>
    <property type="match status" value="2"/>
</dbReference>
<feature type="region of interest" description="Disordered" evidence="3">
    <location>
        <begin position="227"/>
        <end position="246"/>
    </location>
</feature>
<dbReference type="InterPro" id="IPR045078">
    <property type="entry name" value="TST/MPST-like"/>
</dbReference>
<dbReference type="OrthoDB" id="270167at2759"/>
<evidence type="ECO:0000313" key="6">
    <source>
        <dbReference type="Proteomes" id="UP000799764"/>
    </source>
</evidence>
<feature type="domain" description="Rhodanese" evidence="4">
    <location>
        <begin position="82"/>
        <end position="176"/>
    </location>
</feature>
<gene>
    <name evidence="5" type="ORF">P171DRAFT_488954</name>
</gene>
<dbReference type="EMBL" id="MU001507">
    <property type="protein sequence ID" value="KAF2440222.1"/>
    <property type="molecule type" value="Genomic_DNA"/>
</dbReference>
<dbReference type="FunFam" id="3.40.250.10:FF:000001">
    <property type="entry name" value="Sulfurtransferase"/>
    <property type="match status" value="1"/>
</dbReference>
<dbReference type="GO" id="GO:0005739">
    <property type="term" value="C:mitochondrion"/>
    <property type="evidence" value="ECO:0007669"/>
    <property type="project" value="TreeGrafter"/>
</dbReference>
<evidence type="ECO:0000259" key="4">
    <source>
        <dbReference type="PROSITE" id="PS50206"/>
    </source>
</evidence>
<keyword evidence="6" id="KW-1185">Reference proteome</keyword>
<name>A0A9P4PA97_9PLEO</name>
<evidence type="ECO:0000256" key="3">
    <source>
        <dbReference type="SAM" id="MobiDB-lite"/>
    </source>
</evidence>
<dbReference type="PANTHER" id="PTHR11364">
    <property type="entry name" value="THIOSULFATE SULFERTANSFERASE"/>
    <property type="match status" value="1"/>
</dbReference>
<proteinExistence type="predicted"/>
<feature type="domain" description="Rhodanese" evidence="4">
    <location>
        <begin position="214"/>
        <end position="331"/>
    </location>
</feature>
<dbReference type="SUPFAM" id="SSF52821">
    <property type="entry name" value="Rhodanese/Cell cycle control phosphatase"/>
    <property type="match status" value="2"/>
</dbReference>
<keyword evidence="1" id="KW-0808">Transferase</keyword>
<dbReference type="SMART" id="SM00450">
    <property type="entry name" value="RHOD"/>
    <property type="match status" value="2"/>
</dbReference>
<dbReference type="PROSITE" id="PS50206">
    <property type="entry name" value="RHODANESE_3"/>
    <property type="match status" value="2"/>
</dbReference>
<evidence type="ECO:0000256" key="2">
    <source>
        <dbReference type="ARBA" id="ARBA00022737"/>
    </source>
</evidence>
<evidence type="ECO:0000256" key="1">
    <source>
        <dbReference type="ARBA" id="ARBA00022679"/>
    </source>
</evidence>
<dbReference type="Proteomes" id="UP000799764">
    <property type="component" value="Unassembled WGS sequence"/>
</dbReference>
<dbReference type="CDD" id="cd01449">
    <property type="entry name" value="TST_Repeat_2"/>
    <property type="match status" value="1"/>
</dbReference>